<dbReference type="Proteomes" id="UP001322138">
    <property type="component" value="Unassembled WGS sequence"/>
</dbReference>
<evidence type="ECO:0000313" key="1">
    <source>
        <dbReference type="EMBL" id="KAK4640972.1"/>
    </source>
</evidence>
<keyword evidence="2" id="KW-1185">Reference proteome</keyword>
<gene>
    <name evidence="1" type="ORF">QC761_0097420</name>
</gene>
<reference evidence="1 2" key="1">
    <citation type="journal article" date="2023" name="bioRxiv">
        <title>High-quality genome assemblies of four members of thePodospora anserinaspecies complex.</title>
        <authorList>
            <person name="Ament-Velasquez S.L."/>
            <person name="Vogan A.A."/>
            <person name="Wallerman O."/>
            <person name="Hartmann F."/>
            <person name="Gautier V."/>
            <person name="Silar P."/>
            <person name="Giraud T."/>
            <person name="Johannesson H."/>
        </authorList>
    </citation>
    <scope>NUCLEOTIDE SEQUENCE [LARGE SCALE GENOMIC DNA]</scope>
    <source>
        <strain evidence="1 2">CBS 112042</strain>
    </source>
</reference>
<name>A0ABR0FE13_9PEZI</name>
<dbReference type="GeneID" id="87892422"/>
<dbReference type="EMBL" id="JAFFGZ010000008">
    <property type="protein sequence ID" value="KAK4640972.1"/>
    <property type="molecule type" value="Genomic_DNA"/>
</dbReference>
<evidence type="ECO:0008006" key="3">
    <source>
        <dbReference type="Google" id="ProtNLM"/>
    </source>
</evidence>
<comment type="caution">
    <text evidence="1">The sequence shown here is derived from an EMBL/GenBank/DDBJ whole genome shotgun (WGS) entry which is preliminary data.</text>
</comment>
<sequence>MTHSSLLLTSTTIVLDNILDHLELPDAQAIHLTCKPMNDYVNSYLGNRACRTFTAVGLKHAIGLIRLAEVVQHTPEAQGSPDSRVCQYAEPLLGGVRELRHNCDHPWSGSRSEIDEYRRYGWIVWMPNWQLCCV</sequence>
<evidence type="ECO:0000313" key="2">
    <source>
        <dbReference type="Proteomes" id="UP001322138"/>
    </source>
</evidence>
<dbReference type="RefSeq" id="XP_062729948.1">
    <property type="nucleotide sequence ID" value="XM_062873057.1"/>
</dbReference>
<accession>A0ABR0FE13</accession>
<protein>
    <recommendedName>
        <fullName evidence="3">F-box domain-containing protein</fullName>
    </recommendedName>
</protein>
<proteinExistence type="predicted"/>
<organism evidence="1 2">
    <name type="scientific">Podospora bellae-mahoneyi</name>
    <dbReference type="NCBI Taxonomy" id="2093777"/>
    <lineage>
        <taxon>Eukaryota</taxon>
        <taxon>Fungi</taxon>
        <taxon>Dikarya</taxon>
        <taxon>Ascomycota</taxon>
        <taxon>Pezizomycotina</taxon>
        <taxon>Sordariomycetes</taxon>
        <taxon>Sordariomycetidae</taxon>
        <taxon>Sordariales</taxon>
        <taxon>Podosporaceae</taxon>
        <taxon>Podospora</taxon>
    </lineage>
</organism>